<dbReference type="InterPro" id="IPR020846">
    <property type="entry name" value="MFS_dom"/>
</dbReference>
<organism evidence="7 8">
    <name type="scientific">Massariosphaeria phaeospora</name>
    <dbReference type="NCBI Taxonomy" id="100035"/>
    <lineage>
        <taxon>Eukaryota</taxon>
        <taxon>Fungi</taxon>
        <taxon>Dikarya</taxon>
        <taxon>Ascomycota</taxon>
        <taxon>Pezizomycotina</taxon>
        <taxon>Dothideomycetes</taxon>
        <taxon>Pleosporomycetidae</taxon>
        <taxon>Pleosporales</taxon>
        <taxon>Pleosporales incertae sedis</taxon>
        <taxon>Massariosphaeria</taxon>
    </lineage>
</organism>
<evidence type="ECO:0000259" key="6">
    <source>
        <dbReference type="PROSITE" id="PS50850"/>
    </source>
</evidence>
<evidence type="ECO:0000256" key="2">
    <source>
        <dbReference type="ARBA" id="ARBA00022692"/>
    </source>
</evidence>
<evidence type="ECO:0000256" key="4">
    <source>
        <dbReference type="ARBA" id="ARBA00023136"/>
    </source>
</evidence>
<gene>
    <name evidence="7" type="ORF">BDV95DRAFT_625132</name>
</gene>
<dbReference type="InterPro" id="IPR011701">
    <property type="entry name" value="MFS"/>
</dbReference>
<keyword evidence="8" id="KW-1185">Reference proteome</keyword>
<evidence type="ECO:0000256" key="3">
    <source>
        <dbReference type="ARBA" id="ARBA00022989"/>
    </source>
</evidence>
<feature type="transmembrane region" description="Helical" evidence="5">
    <location>
        <begin position="422"/>
        <end position="442"/>
    </location>
</feature>
<dbReference type="PROSITE" id="PS50850">
    <property type="entry name" value="MFS"/>
    <property type="match status" value="1"/>
</dbReference>
<dbReference type="SUPFAM" id="SSF103473">
    <property type="entry name" value="MFS general substrate transporter"/>
    <property type="match status" value="1"/>
</dbReference>
<dbReference type="PANTHER" id="PTHR42718">
    <property type="entry name" value="MAJOR FACILITATOR SUPERFAMILY MULTIDRUG TRANSPORTER MFSC"/>
    <property type="match status" value="1"/>
</dbReference>
<dbReference type="GO" id="GO:0016020">
    <property type="term" value="C:membrane"/>
    <property type="evidence" value="ECO:0007669"/>
    <property type="project" value="UniProtKB-SubCell"/>
</dbReference>
<feature type="transmembrane region" description="Helical" evidence="5">
    <location>
        <begin position="181"/>
        <end position="206"/>
    </location>
</feature>
<keyword evidence="4 5" id="KW-0472">Membrane</keyword>
<dbReference type="Gene3D" id="1.20.1720.10">
    <property type="entry name" value="Multidrug resistance protein D"/>
    <property type="match status" value="1"/>
</dbReference>
<feature type="transmembrane region" description="Helical" evidence="5">
    <location>
        <begin position="392"/>
        <end position="410"/>
    </location>
</feature>
<dbReference type="AlphaFoldDB" id="A0A7C8IGG5"/>
<feature type="transmembrane region" description="Helical" evidence="5">
    <location>
        <begin position="253"/>
        <end position="275"/>
    </location>
</feature>
<feature type="domain" description="Major facilitator superfamily (MFS) profile" evidence="6">
    <location>
        <begin position="57"/>
        <end position="539"/>
    </location>
</feature>
<proteinExistence type="predicted"/>
<evidence type="ECO:0000256" key="5">
    <source>
        <dbReference type="SAM" id="Phobius"/>
    </source>
</evidence>
<name>A0A7C8IGG5_9PLEO</name>
<dbReference type="OrthoDB" id="2130629at2759"/>
<dbReference type="PANTHER" id="PTHR42718:SF27">
    <property type="entry name" value="TRANSPORTER, PUTATIVE-RELATED"/>
    <property type="match status" value="1"/>
</dbReference>
<feature type="transmembrane region" description="Helical" evidence="5">
    <location>
        <begin position="212"/>
        <end position="232"/>
    </location>
</feature>
<feature type="transmembrane region" description="Helical" evidence="5">
    <location>
        <begin position="63"/>
        <end position="82"/>
    </location>
</feature>
<reference evidence="7 8" key="1">
    <citation type="submission" date="2020-01" db="EMBL/GenBank/DDBJ databases">
        <authorList>
            <consortium name="DOE Joint Genome Institute"/>
            <person name="Haridas S."/>
            <person name="Albert R."/>
            <person name="Binder M."/>
            <person name="Bloem J."/>
            <person name="Labutti K."/>
            <person name="Salamov A."/>
            <person name="Andreopoulos B."/>
            <person name="Baker S.E."/>
            <person name="Barry K."/>
            <person name="Bills G."/>
            <person name="Bluhm B.H."/>
            <person name="Cannon C."/>
            <person name="Castanera R."/>
            <person name="Culley D.E."/>
            <person name="Daum C."/>
            <person name="Ezra D."/>
            <person name="Gonzalez J.B."/>
            <person name="Henrissat B."/>
            <person name="Kuo A."/>
            <person name="Liang C."/>
            <person name="Lipzen A."/>
            <person name="Lutzoni F."/>
            <person name="Magnuson J."/>
            <person name="Mondo S."/>
            <person name="Nolan M."/>
            <person name="Ohm R."/>
            <person name="Pangilinan J."/>
            <person name="Park H.-J.H."/>
            <person name="Ramirez L."/>
            <person name="Alfaro M."/>
            <person name="Sun H."/>
            <person name="Tritt A."/>
            <person name="Yoshinaga Y."/>
            <person name="Zwiers L.-H.L."/>
            <person name="Turgeon B.G."/>
            <person name="Goodwin S.B."/>
            <person name="Spatafora J.W."/>
            <person name="Crous P.W."/>
            <person name="Grigoriev I.V."/>
        </authorList>
    </citation>
    <scope>NUCLEOTIDE SEQUENCE [LARGE SCALE GENOMIC DNA]</scope>
    <source>
        <strain evidence="7 8">CBS 611.86</strain>
    </source>
</reference>
<protein>
    <submittedName>
        <fullName evidence="7">Major facilitator superfamily domain-containing protein</fullName>
    </submittedName>
</protein>
<accession>A0A7C8IGG5</accession>
<comment type="subcellular location">
    <subcellularLocation>
        <location evidence="1">Membrane</location>
        <topology evidence="1">Multi-pass membrane protein</topology>
    </subcellularLocation>
</comment>
<feature type="transmembrane region" description="Helical" evidence="5">
    <location>
        <begin position="325"/>
        <end position="344"/>
    </location>
</feature>
<dbReference type="Gene3D" id="1.20.1250.20">
    <property type="entry name" value="MFS general substrate transporter like domains"/>
    <property type="match status" value="1"/>
</dbReference>
<feature type="transmembrane region" description="Helical" evidence="5">
    <location>
        <begin position="126"/>
        <end position="149"/>
    </location>
</feature>
<dbReference type="Pfam" id="PF07690">
    <property type="entry name" value="MFS_1"/>
    <property type="match status" value="1"/>
</dbReference>
<feature type="transmembrane region" description="Helical" evidence="5">
    <location>
        <begin position="287"/>
        <end position="305"/>
    </location>
</feature>
<dbReference type="EMBL" id="JAADJZ010000002">
    <property type="protein sequence ID" value="KAF2877066.1"/>
    <property type="molecule type" value="Genomic_DNA"/>
</dbReference>
<evidence type="ECO:0000256" key="1">
    <source>
        <dbReference type="ARBA" id="ARBA00004141"/>
    </source>
</evidence>
<dbReference type="GO" id="GO:0022857">
    <property type="term" value="F:transmembrane transporter activity"/>
    <property type="evidence" value="ECO:0007669"/>
    <property type="project" value="InterPro"/>
</dbReference>
<evidence type="ECO:0000313" key="8">
    <source>
        <dbReference type="Proteomes" id="UP000481861"/>
    </source>
</evidence>
<comment type="caution">
    <text evidence="7">The sequence shown here is derived from an EMBL/GenBank/DDBJ whole genome shotgun (WGS) entry which is preliminary data.</text>
</comment>
<dbReference type="Proteomes" id="UP000481861">
    <property type="component" value="Unassembled WGS sequence"/>
</dbReference>
<sequence length="545" mass="57906">MTTTTQTIELEALSHTTILTPIISKKSLEIANNATTAEDGPSTPYAPSASTLKITLTIFQPSLVNFVSSFATAIITVGLPVIARDIDLPRSLYLWPSSVFGLTSGAMLLIAGAITDIVGARIVEQIGILFLGVFTLACGLSTTGVQLVVFRALQGIAMAMHLPASVALIAGTVPSGRSRNVGFACLGLSQTLGFAFGLVLSGIMIQRSGWRSGFYLCGGANLLAAVASLWLLPKVNPGSESDRTKLQRILDEIDWVGGIISGGGLAILAYVLAILSADLSTIRSADTISLLSVSIVLLVAFPIWMHYRERAAKPALVPNSLWKNLPFASTCIMVVLSYGVVNSMELFSSLYFQEVQNATTLTTSLQLLPSLVVGTVLNLGMGLFIHRISVRWLVTVSSFLCALAPLMMALVDPAWQYWYLEFWAQVFAPMSVDVLFTIGLIIVSENFPEKTQALAGAVFSTVSQFGLSLGVGSCQVVALGVMGKNEGTEGGDGVGHSAAFEGMDAVAILRGYRASFWTMFAYMILCGLIAVVGLRKAGKIGLKRE</sequence>
<keyword evidence="3 5" id="KW-1133">Transmembrane helix</keyword>
<keyword evidence="2 5" id="KW-0812">Transmembrane</keyword>
<dbReference type="InterPro" id="IPR036259">
    <property type="entry name" value="MFS_trans_sf"/>
</dbReference>
<feature type="transmembrane region" description="Helical" evidence="5">
    <location>
        <begin position="155"/>
        <end position="174"/>
    </location>
</feature>
<evidence type="ECO:0000313" key="7">
    <source>
        <dbReference type="EMBL" id="KAF2877066.1"/>
    </source>
</evidence>
<feature type="transmembrane region" description="Helical" evidence="5">
    <location>
        <begin position="364"/>
        <end position="385"/>
    </location>
</feature>
<feature type="transmembrane region" description="Helical" evidence="5">
    <location>
        <begin position="514"/>
        <end position="534"/>
    </location>
</feature>
<feature type="transmembrane region" description="Helical" evidence="5">
    <location>
        <begin position="94"/>
        <end position="114"/>
    </location>
</feature>
<feature type="transmembrane region" description="Helical" evidence="5">
    <location>
        <begin position="454"/>
        <end position="478"/>
    </location>
</feature>